<gene>
    <name evidence="2" type="ORF">C5E16_15075</name>
</gene>
<dbReference type="RefSeq" id="WP_104291329.1">
    <property type="nucleotide sequence ID" value="NZ_PSXY01000040.1"/>
</dbReference>
<accession>A0A2S5VLX8</accession>
<name>A0A2S5VLX8_9MICO</name>
<reference evidence="2 3" key="1">
    <citation type="submission" date="2018-02" db="EMBL/GenBank/DDBJ databases">
        <title>Bacteriophage NCPPB3778 and a type I-E CRISPR drive the evolution of the US Biological Select Agent, Rathayibacter toxicus.</title>
        <authorList>
            <person name="Davis E.W.II."/>
            <person name="Tabima J.F."/>
            <person name="Weisberg A.J."/>
            <person name="Lopes L.D."/>
            <person name="Wiseman M.S."/>
            <person name="Wiseman M.S."/>
            <person name="Pupko T."/>
            <person name="Belcher M.S."/>
            <person name="Sechler A.J."/>
            <person name="Tancos M.A."/>
            <person name="Schroeder B.K."/>
            <person name="Murray T.D."/>
            <person name="Luster D.G."/>
            <person name="Schneider W.L."/>
            <person name="Rogers E."/>
            <person name="Andreote F.D."/>
            <person name="Grunwald N.J."/>
            <person name="Putnam M.L."/>
            <person name="Chang J.H."/>
        </authorList>
    </citation>
    <scope>NUCLEOTIDE SEQUENCE [LARGE SCALE GENOMIC DNA]</scope>
    <source>
        <strain evidence="2 3">AY1B3</strain>
    </source>
</reference>
<evidence type="ECO:0000313" key="3">
    <source>
        <dbReference type="Proteomes" id="UP000239241"/>
    </source>
</evidence>
<dbReference type="Gene3D" id="2.20.110.10">
    <property type="entry name" value="Histone H3 K4-specific methyltransferase SET7/9 N-terminal domain"/>
    <property type="match status" value="1"/>
</dbReference>
<comment type="caution">
    <text evidence="2">The sequence shown here is derived from an EMBL/GenBank/DDBJ whole genome shotgun (WGS) entry which is preliminary data.</text>
</comment>
<evidence type="ECO:0008006" key="4">
    <source>
        <dbReference type="Google" id="ProtNLM"/>
    </source>
</evidence>
<protein>
    <recommendedName>
        <fullName evidence="4">MORN repeat variant</fullName>
    </recommendedName>
</protein>
<feature type="compositionally biased region" description="Low complexity" evidence="1">
    <location>
        <begin position="1"/>
        <end position="14"/>
    </location>
</feature>
<sequence>MSPDATPDDATGPPLERTVLHRDGSLRARGGMLGDQQHGMWAWYRLDGTMLRSGSFDHGRQVGEWTTYDRSGAPYKVTRFPPAG</sequence>
<evidence type="ECO:0000256" key="1">
    <source>
        <dbReference type="SAM" id="MobiDB-lite"/>
    </source>
</evidence>
<evidence type="ECO:0000313" key="2">
    <source>
        <dbReference type="EMBL" id="PPF63867.1"/>
    </source>
</evidence>
<proteinExistence type="predicted"/>
<dbReference type="EMBL" id="PSXY01000040">
    <property type="protein sequence ID" value="PPF63867.1"/>
    <property type="molecule type" value="Genomic_DNA"/>
</dbReference>
<dbReference type="SUPFAM" id="SSF82185">
    <property type="entry name" value="Histone H3 K4-specific methyltransferase SET7/9 N-terminal domain"/>
    <property type="match status" value="1"/>
</dbReference>
<organism evidence="2 3">
    <name type="scientific">Clavibacter michiganensis</name>
    <dbReference type="NCBI Taxonomy" id="28447"/>
    <lineage>
        <taxon>Bacteria</taxon>
        <taxon>Bacillati</taxon>
        <taxon>Actinomycetota</taxon>
        <taxon>Actinomycetes</taxon>
        <taxon>Micrococcales</taxon>
        <taxon>Microbacteriaceae</taxon>
        <taxon>Clavibacter</taxon>
    </lineage>
</organism>
<dbReference type="Proteomes" id="UP000239241">
    <property type="component" value="Unassembled WGS sequence"/>
</dbReference>
<dbReference type="AlphaFoldDB" id="A0A2S5VLX8"/>
<feature type="region of interest" description="Disordered" evidence="1">
    <location>
        <begin position="1"/>
        <end position="22"/>
    </location>
</feature>